<organism evidence="7 8">
    <name type="scientific">Cajanus cajan</name>
    <name type="common">Pigeon pea</name>
    <name type="synonym">Cajanus indicus</name>
    <dbReference type="NCBI Taxonomy" id="3821"/>
    <lineage>
        <taxon>Eukaryota</taxon>
        <taxon>Viridiplantae</taxon>
        <taxon>Streptophyta</taxon>
        <taxon>Embryophyta</taxon>
        <taxon>Tracheophyta</taxon>
        <taxon>Spermatophyta</taxon>
        <taxon>Magnoliopsida</taxon>
        <taxon>eudicotyledons</taxon>
        <taxon>Gunneridae</taxon>
        <taxon>Pentapetalae</taxon>
        <taxon>rosids</taxon>
        <taxon>fabids</taxon>
        <taxon>Fabales</taxon>
        <taxon>Fabaceae</taxon>
        <taxon>Papilionoideae</taxon>
        <taxon>50 kb inversion clade</taxon>
        <taxon>NPAAA clade</taxon>
        <taxon>indigoferoid/millettioid clade</taxon>
        <taxon>Phaseoleae</taxon>
        <taxon>Cajanus</taxon>
    </lineage>
</organism>
<dbReference type="PANTHER" id="PTHR31225:SF98">
    <property type="entry name" value="TERPENE SYNTHASE 9-RELATED"/>
    <property type="match status" value="1"/>
</dbReference>
<name>A0A151R8W7_CAJCA</name>
<dbReference type="STRING" id="3821.A0A151R8W7"/>
<dbReference type="InterPro" id="IPR005630">
    <property type="entry name" value="Terpene_synthase_metal-bd"/>
</dbReference>
<dbReference type="SUPFAM" id="SSF48576">
    <property type="entry name" value="Terpenoid synthases"/>
    <property type="match status" value="1"/>
</dbReference>
<comment type="cofactor">
    <cofactor evidence="1">
        <name>Mg(2+)</name>
        <dbReference type="ChEBI" id="CHEBI:18420"/>
    </cofactor>
</comment>
<dbReference type="GO" id="GO:0010333">
    <property type="term" value="F:terpene synthase activity"/>
    <property type="evidence" value="ECO:0007669"/>
    <property type="project" value="InterPro"/>
</dbReference>
<dbReference type="InterPro" id="IPR036965">
    <property type="entry name" value="Terpene_synth_N_sf"/>
</dbReference>
<dbReference type="GO" id="GO:0080027">
    <property type="term" value="P:response to herbivore"/>
    <property type="evidence" value="ECO:0007669"/>
    <property type="project" value="UniProtKB-ARBA"/>
</dbReference>
<keyword evidence="2" id="KW-0479">Metal-binding</keyword>
<evidence type="ECO:0000259" key="6">
    <source>
        <dbReference type="Pfam" id="PF03936"/>
    </source>
</evidence>
<keyword evidence="8" id="KW-1185">Reference proteome</keyword>
<dbReference type="Gene3D" id="1.10.600.10">
    <property type="entry name" value="Farnesyl Diphosphate Synthase"/>
    <property type="match status" value="1"/>
</dbReference>
<dbReference type="InterPro" id="IPR044814">
    <property type="entry name" value="Terpene_cyclase_plant_C1"/>
</dbReference>
<dbReference type="OMA" id="QHEINGA"/>
<gene>
    <name evidence="7" type="ORF">KK1_039671</name>
</gene>
<dbReference type="Gramene" id="C.cajan_37816.t">
    <property type="protein sequence ID" value="C.cajan_37816.t"/>
    <property type="gene ID" value="C.cajan_37816"/>
</dbReference>
<evidence type="ECO:0000313" key="8">
    <source>
        <dbReference type="Proteomes" id="UP000075243"/>
    </source>
</evidence>
<proteinExistence type="predicted"/>
<evidence type="ECO:0000256" key="1">
    <source>
        <dbReference type="ARBA" id="ARBA00001946"/>
    </source>
</evidence>
<sequence>MKLEEMVRVLINSTDMEPRSLVEFIEDVHRLGLAHRFEDDINKALKMIISTEYFKDQSQKSLHDTALLFRILRGHGFDVSQDVFKSFQDEEGNFKADISEDVQGLLSLYEASYLAFEGESLWEKANEFSRTHLMNLMKEGIEGELGEQVRHVLDGLPYHRCLARLEARRYFDTYTKMEPHHRSLLELAKLDFNMVQSTYQKELKEASRWWTKDIGIISKVNFFRDRLMETYFWAVGMIPDESQFPSSRNELMKDGLLIIVVDDAYDVYGTLDEMEIFTDAVVRWDVDAINSLPDKLKLSFLAVYNSINVMAYDIFKERGINCLPYLKKAWIDLCKAYIYEARCFHNKVIPPFKEFLDTALISVGGGVLLIHSYFLVCKDLDITQEGLQALTDYHDILRCAMKLVRLINDLGTAMDEMERGETSNSILSYMNETGNSEEEAREYFKILIDKEWKYLNKFLVMDSPFPKSFIQLIMNIVRICHCAYQNGDGFAQQGVLKNRIKSVLVDPVLVDVA</sequence>
<dbReference type="FunFam" id="1.10.600.10:FF:000007">
    <property type="entry name" value="Isoprene synthase, chloroplastic"/>
    <property type="match status" value="1"/>
</dbReference>
<dbReference type="GO" id="GO:0000287">
    <property type="term" value="F:magnesium ion binding"/>
    <property type="evidence" value="ECO:0007669"/>
    <property type="project" value="InterPro"/>
</dbReference>
<evidence type="ECO:0000259" key="5">
    <source>
        <dbReference type="Pfam" id="PF01397"/>
    </source>
</evidence>
<feature type="domain" description="Terpene synthase N-terminal" evidence="5">
    <location>
        <begin position="3"/>
        <end position="153"/>
    </location>
</feature>
<dbReference type="SFLD" id="SFLDG01019">
    <property type="entry name" value="Terpene_Cyclase_Like_1_C_Termi"/>
    <property type="match status" value="1"/>
</dbReference>
<feature type="domain" description="Terpene synthase metal-binding" evidence="6">
    <location>
        <begin position="212"/>
        <end position="453"/>
    </location>
</feature>
<dbReference type="GO" id="GO:0016102">
    <property type="term" value="P:diterpenoid biosynthetic process"/>
    <property type="evidence" value="ECO:0007669"/>
    <property type="project" value="InterPro"/>
</dbReference>
<keyword evidence="3" id="KW-0460">Magnesium</keyword>
<evidence type="ECO:0000256" key="3">
    <source>
        <dbReference type="ARBA" id="ARBA00022842"/>
    </source>
</evidence>
<dbReference type="InterPro" id="IPR050148">
    <property type="entry name" value="Terpene_synthase-like"/>
</dbReference>
<dbReference type="InterPro" id="IPR008930">
    <property type="entry name" value="Terpenoid_cyclase/PrenylTrfase"/>
</dbReference>
<keyword evidence="4" id="KW-0456">Lyase</keyword>
<reference evidence="7" key="1">
    <citation type="journal article" date="2012" name="Nat. Biotechnol.">
        <title>Draft genome sequence of pigeonpea (Cajanus cajan), an orphan legume crop of resource-poor farmers.</title>
        <authorList>
            <person name="Varshney R.K."/>
            <person name="Chen W."/>
            <person name="Li Y."/>
            <person name="Bharti A.K."/>
            <person name="Saxena R.K."/>
            <person name="Schlueter J.A."/>
            <person name="Donoghue M.T."/>
            <person name="Azam S."/>
            <person name="Fan G."/>
            <person name="Whaley A.M."/>
            <person name="Farmer A.D."/>
            <person name="Sheridan J."/>
            <person name="Iwata A."/>
            <person name="Tuteja R."/>
            <person name="Penmetsa R.V."/>
            <person name="Wu W."/>
            <person name="Upadhyaya H.D."/>
            <person name="Yang S.P."/>
            <person name="Shah T."/>
            <person name="Saxena K.B."/>
            <person name="Michael T."/>
            <person name="McCombie W.R."/>
            <person name="Yang B."/>
            <person name="Zhang G."/>
            <person name="Yang H."/>
            <person name="Wang J."/>
            <person name="Spillane C."/>
            <person name="Cook D.R."/>
            <person name="May G.D."/>
            <person name="Xu X."/>
            <person name="Jackson S.A."/>
        </authorList>
    </citation>
    <scope>NUCLEOTIDE SEQUENCE [LARGE SCALE GENOMIC DNA]</scope>
</reference>
<evidence type="ECO:0000313" key="7">
    <source>
        <dbReference type="EMBL" id="KYP39050.1"/>
    </source>
</evidence>
<evidence type="ECO:0000256" key="4">
    <source>
        <dbReference type="ARBA" id="ARBA00023239"/>
    </source>
</evidence>
<dbReference type="InterPro" id="IPR008949">
    <property type="entry name" value="Isoprenoid_synthase_dom_sf"/>
</dbReference>
<dbReference type="Gene3D" id="1.50.10.130">
    <property type="entry name" value="Terpene synthase, N-terminal domain"/>
    <property type="match status" value="1"/>
</dbReference>
<dbReference type="Proteomes" id="UP000075243">
    <property type="component" value="Unassembled WGS sequence"/>
</dbReference>
<dbReference type="SUPFAM" id="SSF48239">
    <property type="entry name" value="Terpenoid cyclases/Protein prenyltransferases"/>
    <property type="match status" value="1"/>
</dbReference>
<dbReference type="Pfam" id="PF03936">
    <property type="entry name" value="Terpene_synth_C"/>
    <property type="match status" value="1"/>
</dbReference>
<dbReference type="InterPro" id="IPR034741">
    <property type="entry name" value="Terpene_cyclase-like_1_C"/>
</dbReference>
<protein>
    <submittedName>
        <fullName evidence="7">Uncharacterized protein</fullName>
    </submittedName>
</protein>
<dbReference type="GO" id="GO:0009611">
    <property type="term" value="P:response to wounding"/>
    <property type="evidence" value="ECO:0007669"/>
    <property type="project" value="UniProtKB-ARBA"/>
</dbReference>
<evidence type="ECO:0000256" key="2">
    <source>
        <dbReference type="ARBA" id="ARBA00022723"/>
    </source>
</evidence>
<dbReference type="EMBL" id="KQ483943">
    <property type="protein sequence ID" value="KYP39050.1"/>
    <property type="molecule type" value="Genomic_DNA"/>
</dbReference>
<dbReference type="PANTHER" id="PTHR31225">
    <property type="entry name" value="OS04G0344100 PROTEIN-RELATED"/>
    <property type="match status" value="1"/>
</dbReference>
<dbReference type="SFLD" id="SFLDS00005">
    <property type="entry name" value="Isoprenoid_Synthase_Type_I"/>
    <property type="match status" value="1"/>
</dbReference>
<accession>A0A151R8W7</accession>
<dbReference type="CDD" id="cd00684">
    <property type="entry name" value="Terpene_cyclase_plant_C1"/>
    <property type="match status" value="1"/>
</dbReference>
<dbReference type="InterPro" id="IPR001906">
    <property type="entry name" value="Terpene_synth_N"/>
</dbReference>
<dbReference type="Pfam" id="PF01397">
    <property type="entry name" value="Terpene_synth"/>
    <property type="match status" value="1"/>
</dbReference>
<dbReference type="FunFam" id="1.50.10.130:FF:000001">
    <property type="entry name" value="Isoprene synthase, chloroplastic"/>
    <property type="match status" value="1"/>
</dbReference>
<dbReference type="AlphaFoldDB" id="A0A151R8W7"/>